<dbReference type="GO" id="GO:0005737">
    <property type="term" value="C:cytoplasm"/>
    <property type="evidence" value="ECO:0007669"/>
    <property type="project" value="UniProtKB-SubCell"/>
</dbReference>
<comment type="similarity">
    <text evidence="2 5">Belongs to the RRF family.</text>
</comment>
<evidence type="ECO:0000313" key="7">
    <source>
        <dbReference type="EMBL" id="AEK30232.1"/>
    </source>
</evidence>
<organism evidence="7 8">
    <name type="scientific">Bifidobacterium animalis subsp. lactis CNCM I-2494</name>
    <dbReference type="NCBI Taxonomy" id="1042403"/>
    <lineage>
        <taxon>Bacteria</taxon>
        <taxon>Bacillati</taxon>
        <taxon>Actinomycetota</taxon>
        <taxon>Actinomycetes</taxon>
        <taxon>Bifidobacteriales</taxon>
        <taxon>Bifidobacteriaceae</taxon>
        <taxon>Bifidobacterium</taxon>
    </lineage>
</organism>
<dbReference type="FunFam" id="3.30.1360.40:FF:000001">
    <property type="entry name" value="Ribosome-recycling factor"/>
    <property type="match status" value="1"/>
</dbReference>
<dbReference type="FunFam" id="1.10.132.20:FF:000001">
    <property type="entry name" value="Ribosome-recycling factor"/>
    <property type="match status" value="1"/>
</dbReference>
<evidence type="ECO:0000256" key="3">
    <source>
        <dbReference type="ARBA" id="ARBA00022490"/>
    </source>
</evidence>
<dbReference type="InterPro" id="IPR023584">
    <property type="entry name" value="Ribosome_recyc_fac_dom"/>
</dbReference>
<evidence type="ECO:0000256" key="5">
    <source>
        <dbReference type="HAMAP-Rule" id="MF_00040"/>
    </source>
</evidence>
<feature type="domain" description="Ribosome recycling factor" evidence="6">
    <location>
        <begin position="22"/>
        <end position="184"/>
    </location>
</feature>
<dbReference type="CDD" id="cd00520">
    <property type="entry name" value="RRF"/>
    <property type="match status" value="1"/>
</dbReference>
<dbReference type="InterPro" id="IPR036191">
    <property type="entry name" value="RRF_sf"/>
</dbReference>
<dbReference type="PANTHER" id="PTHR20982:SF3">
    <property type="entry name" value="MITOCHONDRIAL RIBOSOME RECYCLING FACTOR PSEUDO 1"/>
    <property type="match status" value="1"/>
</dbReference>
<dbReference type="Gene3D" id="1.10.132.20">
    <property type="entry name" value="Ribosome-recycling factor"/>
    <property type="match status" value="1"/>
</dbReference>
<sequence>MHMANVVDQSKEQMKKSVESTKENFAGIRTGRANPALLNGIVVEYYGAPTPLKHVATIGVPEPRTLSVTPFDPSQANAVEKALRDSDLGASPRRNGSAILLTMPELTEDRRKEYVKLAKSKAEDGKVAVRNIRRKSKEAIDKAVKDGEMGEDEGDRLLKELDKVTKATTDELDALLEAKQKEIMEV</sequence>
<dbReference type="HAMAP" id="MF_00040">
    <property type="entry name" value="RRF"/>
    <property type="match status" value="1"/>
</dbReference>
<dbReference type="Proteomes" id="UP000008394">
    <property type="component" value="Chromosome"/>
</dbReference>
<dbReference type="KEGG" id="bnm:BALAC2494_00354"/>
<dbReference type="GO" id="GO:0006415">
    <property type="term" value="P:translational termination"/>
    <property type="evidence" value="ECO:0007669"/>
    <property type="project" value="UniProtKB-UniRule"/>
</dbReference>
<reference evidence="7 8" key="1">
    <citation type="journal article" date="2011" name="J. Bacteriol.">
        <title>Genome Sequence of the Probiotic Strain Bifidobacterium animalis subsp. lactis CNCM I-2494.</title>
        <authorList>
            <person name="Chervaux C."/>
            <person name="Grimaldi C."/>
            <person name="Bolotin A."/>
            <person name="Quinquis B."/>
            <person name="Legrain-Raspaud S."/>
            <person name="van Hylckama Vlieg J.E."/>
            <person name="Denariaz G."/>
            <person name="Smokvina T."/>
        </authorList>
    </citation>
    <scope>NUCLEOTIDE SEQUENCE [LARGE SCALE GENOMIC DNA]</scope>
    <source>
        <strain evidence="7 8">CNCM I-2494</strain>
    </source>
</reference>
<proteinExistence type="inferred from homology"/>
<dbReference type="Pfam" id="PF01765">
    <property type="entry name" value="RRF"/>
    <property type="match status" value="1"/>
</dbReference>
<accession>A0A806FV78</accession>
<name>A0A806FV78_BIFAN</name>
<protein>
    <recommendedName>
        <fullName evidence="5">Ribosome-recycling factor</fullName>
        <shortName evidence="5">RRF</shortName>
    </recommendedName>
    <alternativeName>
        <fullName evidence="5">Ribosome-releasing factor</fullName>
    </alternativeName>
</protein>
<evidence type="ECO:0000256" key="1">
    <source>
        <dbReference type="ARBA" id="ARBA00004496"/>
    </source>
</evidence>
<dbReference type="InterPro" id="IPR002661">
    <property type="entry name" value="Ribosome_recyc_fac"/>
</dbReference>
<dbReference type="AlphaFoldDB" id="A0A806FV78"/>
<dbReference type="EMBL" id="CP002915">
    <property type="protein sequence ID" value="AEK30232.1"/>
    <property type="molecule type" value="Genomic_DNA"/>
</dbReference>
<dbReference type="PANTHER" id="PTHR20982">
    <property type="entry name" value="RIBOSOME RECYCLING FACTOR"/>
    <property type="match status" value="1"/>
</dbReference>
<evidence type="ECO:0000256" key="2">
    <source>
        <dbReference type="ARBA" id="ARBA00005912"/>
    </source>
</evidence>
<comment type="function">
    <text evidence="5">Responsible for the release of ribosomes from messenger RNA at the termination of protein biosynthesis. May increase the efficiency of translation by recycling ribosomes from one round of translation to another.</text>
</comment>
<evidence type="ECO:0000313" key="8">
    <source>
        <dbReference type="Proteomes" id="UP000008394"/>
    </source>
</evidence>
<gene>
    <name evidence="5" type="primary">frr</name>
    <name evidence="7" type="ORF">BALAC2494_00354</name>
</gene>
<evidence type="ECO:0000259" key="6">
    <source>
        <dbReference type="Pfam" id="PF01765"/>
    </source>
</evidence>
<keyword evidence="4 5" id="KW-0648">Protein biosynthesis</keyword>
<dbReference type="Gene3D" id="3.30.1360.40">
    <property type="match status" value="1"/>
</dbReference>
<dbReference type="NCBIfam" id="TIGR00496">
    <property type="entry name" value="frr"/>
    <property type="match status" value="1"/>
</dbReference>
<evidence type="ECO:0000256" key="4">
    <source>
        <dbReference type="ARBA" id="ARBA00022917"/>
    </source>
</evidence>
<dbReference type="SUPFAM" id="SSF55194">
    <property type="entry name" value="Ribosome recycling factor, RRF"/>
    <property type="match status" value="1"/>
</dbReference>
<dbReference type="GO" id="GO:0043023">
    <property type="term" value="F:ribosomal large subunit binding"/>
    <property type="evidence" value="ECO:0007669"/>
    <property type="project" value="TreeGrafter"/>
</dbReference>
<keyword evidence="3 5" id="KW-0963">Cytoplasm</keyword>
<comment type="subcellular location">
    <subcellularLocation>
        <location evidence="1 5">Cytoplasm</location>
    </subcellularLocation>
</comment>